<evidence type="ECO:0000313" key="4">
    <source>
        <dbReference type="Proteomes" id="UP000075714"/>
    </source>
</evidence>
<gene>
    <name evidence="3" type="ORF">GPECTOR_64g106</name>
</gene>
<keyword evidence="1" id="KW-0812">Transmembrane</keyword>
<keyword evidence="1" id="KW-0472">Membrane</keyword>
<dbReference type="InterPro" id="IPR018247">
    <property type="entry name" value="EF_Hand_1_Ca_BS"/>
</dbReference>
<dbReference type="AlphaFoldDB" id="A0A150G418"/>
<sequence>MYIQVGAQKRDQQLMSILEELDRDGSGQIDVAELVELLEGVRRGRKERRYMCYGMIAMFVFGAILIGTIIGLTYAMLYSLKDTEVKGGVMFVKNSDGASAEVVRTGSAEFRVVDGAMVQRSTAMADMGNSTSANVLRTADFMGAPQSLNSEIPIRYLLELKYLLINGTGQAELGLVVQGVARVPLEGSIHGTVLHIVTAAGTITLDGTVITFSAAIANIFAEAGFRVAGTRRALLGSYAVLGFFNTIKDLTAAGKPPNQPEPKLPSENFVMKLKAAL</sequence>
<reference evidence="4" key="1">
    <citation type="journal article" date="2016" name="Nat. Commun.">
        <title>The Gonium pectorale genome demonstrates co-option of cell cycle regulation during the evolution of multicellularity.</title>
        <authorList>
            <person name="Hanschen E.R."/>
            <person name="Marriage T.N."/>
            <person name="Ferris P.J."/>
            <person name="Hamaji T."/>
            <person name="Toyoda A."/>
            <person name="Fujiyama A."/>
            <person name="Neme R."/>
            <person name="Noguchi H."/>
            <person name="Minakuchi Y."/>
            <person name="Suzuki M."/>
            <person name="Kawai-Toyooka H."/>
            <person name="Smith D.R."/>
            <person name="Sparks H."/>
            <person name="Anderson J."/>
            <person name="Bakaric R."/>
            <person name="Luria V."/>
            <person name="Karger A."/>
            <person name="Kirschner M.W."/>
            <person name="Durand P.M."/>
            <person name="Michod R.E."/>
            <person name="Nozaki H."/>
            <person name="Olson B.J."/>
        </authorList>
    </citation>
    <scope>NUCLEOTIDE SEQUENCE [LARGE SCALE GENOMIC DNA]</scope>
    <source>
        <strain evidence="4">NIES-2863</strain>
    </source>
</reference>
<dbReference type="PROSITE" id="PS50222">
    <property type="entry name" value="EF_HAND_2"/>
    <property type="match status" value="1"/>
</dbReference>
<keyword evidence="1" id="KW-1133">Transmembrane helix</keyword>
<dbReference type="GO" id="GO:0005509">
    <property type="term" value="F:calcium ion binding"/>
    <property type="evidence" value="ECO:0007669"/>
    <property type="project" value="InterPro"/>
</dbReference>
<dbReference type="Proteomes" id="UP000075714">
    <property type="component" value="Unassembled WGS sequence"/>
</dbReference>
<dbReference type="OrthoDB" id="528013at2759"/>
<comment type="caution">
    <text evidence="3">The sequence shown here is derived from an EMBL/GenBank/DDBJ whole genome shotgun (WGS) entry which is preliminary data.</text>
</comment>
<evidence type="ECO:0000259" key="2">
    <source>
        <dbReference type="PROSITE" id="PS50222"/>
    </source>
</evidence>
<evidence type="ECO:0000313" key="3">
    <source>
        <dbReference type="EMBL" id="KXZ44612.1"/>
    </source>
</evidence>
<organism evidence="3 4">
    <name type="scientific">Gonium pectorale</name>
    <name type="common">Green alga</name>
    <dbReference type="NCBI Taxonomy" id="33097"/>
    <lineage>
        <taxon>Eukaryota</taxon>
        <taxon>Viridiplantae</taxon>
        <taxon>Chlorophyta</taxon>
        <taxon>core chlorophytes</taxon>
        <taxon>Chlorophyceae</taxon>
        <taxon>CS clade</taxon>
        <taxon>Chlamydomonadales</taxon>
        <taxon>Volvocaceae</taxon>
        <taxon>Gonium</taxon>
    </lineage>
</organism>
<proteinExistence type="predicted"/>
<dbReference type="PROSITE" id="PS00018">
    <property type="entry name" value="EF_HAND_1"/>
    <property type="match status" value="1"/>
</dbReference>
<feature type="transmembrane region" description="Helical" evidence="1">
    <location>
        <begin position="52"/>
        <end position="77"/>
    </location>
</feature>
<dbReference type="InterPro" id="IPR002048">
    <property type="entry name" value="EF_hand_dom"/>
</dbReference>
<dbReference type="EMBL" id="LSYV01000065">
    <property type="protein sequence ID" value="KXZ44612.1"/>
    <property type="molecule type" value="Genomic_DNA"/>
</dbReference>
<protein>
    <recommendedName>
        <fullName evidence="2">EF-hand domain-containing protein</fullName>
    </recommendedName>
</protein>
<evidence type="ECO:0000256" key="1">
    <source>
        <dbReference type="SAM" id="Phobius"/>
    </source>
</evidence>
<dbReference type="SMART" id="SM00054">
    <property type="entry name" value="EFh"/>
    <property type="match status" value="1"/>
</dbReference>
<keyword evidence="4" id="KW-1185">Reference proteome</keyword>
<name>A0A150G418_GONPE</name>
<feature type="domain" description="EF-hand" evidence="2">
    <location>
        <begin position="9"/>
        <end position="44"/>
    </location>
</feature>
<accession>A0A150G418</accession>